<dbReference type="OrthoDB" id="243830at2"/>
<sequence>MMQYFNPLAWARWIRQFVYAWLLSIPWQSAAKASPAVATLIVILIVASVAFSGFSSWRNSLIAAQTETAWQNEDYATAELVIRRQLNMNRQSPDLLYRLGLARDSQEERDEATEIMRNLVRSYNHAPAAMWILRNVYSELAWAKLSKAERNELGNLLSLLSREAPKDPNIKRTYADYLITTGDEEMAIKLLSELAENQPMQGLRAAAVAKRLGKNRQSVMLAEQTLSNLQKRASEEPGDIRLSLAIAQNQIFLEKHPESVRTLQTAIANAKTPEEADLLRMSMSDAIVVWIGSIEKAPVETQEDKLQVLKMLQVALKFAPNNPRVLTLVADQVLATLDENDEQLKKIRNALVSGSSPGIAHFIRGTAALMKDDVERATTSLELAAKELPRSGAILNNLAVALSMRGDEHLERALKISEQAISTTPNATPHFYETRGQILFRLKRYQDAITDLELALSVPSLAPQAHLSLAVCYRELGEPELAKMHEEAAKTTASASEPTSESS</sequence>
<dbReference type="EMBL" id="SJPI01000001">
    <property type="protein sequence ID" value="TWT52655.1"/>
    <property type="molecule type" value="Genomic_DNA"/>
</dbReference>
<evidence type="ECO:0000313" key="2">
    <source>
        <dbReference type="Proteomes" id="UP000316598"/>
    </source>
</evidence>
<protein>
    <submittedName>
        <fullName evidence="1">Tetratricopeptide repeat protein</fullName>
    </submittedName>
</protein>
<evidence type="ECO:0000313" key="1">
    <source>
        <dbReference type="EMBL" id="TWT52655.1"/>
    </source>
</evidence>
<dbReference type="PANTHER" id="PTHR12558">
    <property type="entry name" value="CELL DIVISION CYCLE 16,23,27"/>
    <property type="match status" value="1"/>
</dbReference>
<comment type="caution">
    <text evidence="1">The sequence shown here is derived from an EMBL/GenBank/DDBJ whole genome shotgun (WGS) entry which is preliminary data.</text>
</comment>
<dbReference type="RefSeq" id="WP_146512991.1">
    <property type="nucleotide sequence ID" value="NZ_SJPI01000001.1"/>
</dbReference>
<accession>A0A5C5WQU5</accession>
<dbReference type="SUPFAM" id="SSF48452">
    <property type="entry name" value="TPR-like"/>
    <property type="match status" value="2"/>
</dbReference>
<dbReference type="SUPFAM" id="SSF81901">
    <property type="entry name" value="HCP-like"/>
    <property type="match status" value="1"/>
</dbReference>
<gene>
    <name evidence="1" type="ORF">Pla22_02810</name>
</gene>
<keyword evidence="2" id="KW-1185">Reference proteome</keyword>
<dbReference type="PANTHER" id="PTHR12558:SF13">
    <property type="entry name" value="CELL DIVISION CYCLE PROTEIN 27 HOMOLOG"/>
    <property type="match status" value="1"/>
</dbReference>
<organism evidence="1 2">
    <name type="scientific">Rubripirellula amarantea</name>
    <dbReference type="NCBI Taxonomy" id="2527999"/>
    <lineage>
        <taxon>Bacteria</taxon>
        <taxon>Pseudomonadati</taxon>
        <taxon>Planctomycetota</taxon>
        <taxon>Planctomycetia</taxon>
        <taxon>Pirellulales</taxon>
        <taxon>Pirellulaceae</taxon>
        <taxon>Rubripirellula</taxon>
    </lineage>
</organism>
<dbReference type="AlphaFoldDB" id="A0A5C5WQU5"/>
<dbReference type="InterPro" id="IPR011990">
    <property type="entry name" value="TPR-like_helical_dom_sf"/>
</dbReference>
<reference evidence="1 2" key="1">
    <citation type="submission" date="2019-02" db="EMBL/GenBank/DDBJ databases">
        <title>Deep-cultivation of Planctomycetes and their phenomic and genomic characterization uncovers novel biology.</title>
        <authorList>
            <person name="Wiegand S."/>
            <person name="Jogler M."/>
            <person name="Boedeker C."/>
            <person name="Pinto D."/>
            <person name="Vollmers J."/>
            <person name="Rivas-Marin E."/>
            <person name="Kohn T."/>
            <person name="Peeters S.H."/>
            <person name="Heuer A."/>
            <person name="Rast P."/>
            <person name="Oberbeckmann S."/>
            <person name="Bunk B."/>
            <person name="Jeske O."/>
            <person name="Meyerdierks A."/>
            <person name="Storesund J.E."/>
            <person name="Kallscheuer N."/>
            <person name="Luecker S."/>
            <person name="Lage O.M."/>
            <person name="Pohl T."/>
            <person name="Merkel B.J."/>
            <person name="Hornburger P."/>
            <person name="Mueller R.-W."/>
            <person name="Bruemmer F."/>
            <person name="Labrenz M."/>
            <person name="Spormann A.M."/>
            <person name="Op Den Camp H."/>
            <person name="Overmann J."/>
            <person name="Amann R."/>
            <person name="Jetten M.S.M."/>
            <person name="Mascher T."/>
            <person name="Medema M.H."/>
            <person name="Devos D.P."/>
            <person name="Kaster A.-K."/>
            <person name="Ovreas L."/>
            <person name="Rohde M."/>
            <person name="Galperin M.Y."/>
            <person name="Jogler C."/>
        </authorList>
    </citation>
    <scope>NUCLEOTIDE SEQUENCE [LARGE SCALE GENOMIC DNA]</scope>
    <source>
        <strain evidence="1 2">Pla22</strain>
    </source>
</reference>
<name>A0A5C5WQU5_9BACT</name>
<dbReference type="Pfam" id="PF13432">
    <property type="entry name" value="TPR_16"/>
    <property type="match status" value="1"/>
</dbReference>
<dbReference type="Gene3D" id="1.25.40.10">
    <property type="entry name" value="Tetratricopeptide repeat domain"/>
    <property type="match status" value="2"/>
</dbReference>
<dbReference type="Proteomes" id="UP000316598">
    <property type="component" value="Unassembled WGS sequence"/>
</dbReference>
<proteinExistence type="predicted"/>